<sequence length="903" mass="104394">MLKSESVKFQLQEDQSNGDVAIDSYHCYEEDVKIMKSMGVDAYRFSISWPRILPNGSLKGGANQEGIDYYNNLINELIQNGIEPFVTLFHWDVPQCLEDEYGGFLSRKIMDDFKDYAEICFREFGDRVRHWITLNEPWTFCSRGYDIGNMAPGRGSTSTCQCQAGDSATEPYKVSHNLILSHFAAYRLYKDRFQATQKGEIGITLSSRWRIPYTNSYHCEQACNRALDFTFGWHMEPLIYGDYPFIMKALVRERLPIFTEQEKEMLKGSFDFIGVNYYTSRYASSHPISYTDLPISYTLDSYAGGKWLYEYPKGIKELLVYIKERYNSPKIYITENGTCELDNKELPLDQALNDESRVRFYSEHLTQVRKAIRLGVDVRGYFAWSLMDNFEWSNGYTLRFGLCYIDYKDSFKRYPKASMKCFDNNERPRNTKNMHKCAMFSFIFLNIFTKKISQNMYLKKCTENKEQAEAAALGRKSFPPDFIFGVASSAYQVEGAAKEGGRGPSIWDTFTHQHPERIDDQSNGDIAIDSYHRYKEDVKIMKNMGADAYRFSISWPRILPNGSLKGGVNQEGIDFYNNLINELIQNGIEPFVTLFHWDVPQYLEDEYGGFLSRKIVDDFKDYAEICFREFGDRVKHWVTLNEPWTFISQGYEKGIAAPGRSSTSNCQCEAGNSATEPYIVSHNLILSHAVAVTLYREKFQATQNGEIGMTLICFWTKPYENSYHCEQACNRVLDFTLGWYMEPLVYGDYPFIMKAIVRERLPSFTEQEKEMVKGSFDFIGINYYTSRYASSRPISYTDLPVSCTLDAYADITAEKDGVPIGPVAGVNWLNEYPEGLRELLLYVKRHYNNPKIYILENGTCELNNKELPIEQALNDEARIRYYSEHLTQVRNAIRLVMNPSALS</sequence>
<organism evidence="3 4">
    <name type="scientific">Macleaya cordata</name>
    <name type="common">Five-seeded plume-poppy</name>
    <name type="synonym">Bocconia cordata</name>
    <dbReference type="NCBI Taxonomy" id="56857"/>
    <lineage>
        <taxon>Eukaryota</taxon>
        <taxon>Viridiplantae</taxon>
        <taxon>Streptophyta</taxon>
        <taxon>Embryophyta</taxon>
        <taxon>Tracheophyta</taxon>
        <taxon>Spermatophyta</taxon>
        <taxon>Magnoliopsida</taxon>
        <taxon>Ranunculales</taxon>
        <taxon>Papaveraceae</taxon>
        <taxon>Papaveroideae</taxon>
        <taxon>Macleaya</taxon>
    </lineage>
</organism>
<evidence type="ECO:0000256" key="2">
    <source>
        <dbReference type="ARBA" id="ARBA00022801"/>
    </source>
</evidence>
<protein>
    <submittedName>
        <fullName evidence="3">Glycoside hydrolase</fullName>
    </submittedName>
</protein>
<dbReference type="PANTHER" id="PTHR10353">
    <property type="entry name" value="GLYCOSYL HYDROLASE"/>
    <property type="match status" value="1"/>
</dbReference>
<dbReference type="Pfam" id="PF00232">
    <property type="entry name" value="Glyco_hydro_1"/>
    <property type="match status" value="2"/>
</dbReference>
<reference evidence="3 4" key="1">
    <citation type="journal article" date="2017" name="Mol. Plant">
        <title>The Genome of Medicinal Plant Macleaya cordata Provides New Insights into Benzylisoquinoline Alkaloids Metabolism.</title>
        <authorList>
            <person name="Liu X."/>
            <person name="Liu Y."/>
            <person name="Huang P."/>
            <person name="Ma Y."/>
            <person name="Qing Z."/>
            <person name="Tang Q."/>
            <person name="Cao H."/>
            <person name="Cheng P."/>
            <person name="Zheng Y."/>
            <person name="Yuan Z."/>
            <person name="Zhou Y."/>
            <person name="Liu J."/>
            <person name="Tang Z."/>
            <person name="Zhuo Y."/>
            <person name="Zhang Y."/>
            <person name="Yu L."/>
            <person name="Huang J."/>
            <person name="Yang P."/>
            <person name="Peng Q."/>
            <person name="Zhang J."/>
            <person name="Jiang W."/>
            <person name="Zhang Z."/>
            <person name="Lin K."/>
            <person name="Ro D.K."/>
            <person name="Chen X."/>
            <person name="Xiong X."/>
            <person name="Shang Y."/>
            <person name="Huang S."/>
            <person name="Zeng J."/>
        </authorList>
    </citation>
    <scope>NUCLEOTIDE SEQUENCE [LARGE SCALE GENOMIC DNA]</scope>
    <source>
        <strain evidence="4">cv. BLH2017</strain>
        <tissue evidence="3">Root</tissue>
    </source>
</reference>
<dbReference type="OrthoDB" id="65569at2759"/>
<dbReference type="Gene3D" id="3.20.20.80">
    <property type="entry name" value="Glycosidases"/>
    <property type="match status" value="2"/>
</dbReference>
<dbReference type="GO" id="GO:0008422">
    <property type="term" value="F:beta-glucosidase activity"/>
    <property type="evidence" value="ECO:0007669"/>
    <property type="project" value="TreeGrafter"/>
</dbReference>
<proteinExistence type="inferred from homology"/>
<accession>A0A200QTF0</accession>
<dbReference type="OMA" id="RKPHCVD"/>
<dbReference type="PRINTS" id="PR00131">
    <property type="entry name" value="GLHYDRLASE1"/>
</dbReference>
<name>A0A200QTF0_MACCD</name>
<dbReference type="Proteomes" id="UP000195402">
    <property type="component" value="Unassembled WGS sequence"/>
</dbReference>
<keyword evidence="2 3" id="KW-0378">Hydrolase</keyword>
<evidence type="ECO:0000313" key="4">
    <source>
        <dbReference type="Proteomes" id="UP000195402"/>
    </source>
</evidence>
<keyword evidence="4" id="KW-1185">Reference proteome</keyword>
<dbReference type="InterPro" id="IPR033132">
    <property type="entry name" value="GH_1_N_CS"/>
</dbReference>
<dbReference type="STRING" id="56857.A0A200QTF0"/>
<dbReference type="InParanoid" id="A0A200QTF0"/>
<evidence type="ECO:0000313" key="3">
    <source>
        <dbReference type="EMBL" id="OVA13723.1"/>
    </source>
</evidence>
<evidence type="ECO:0000256" key="1">
    <source>
        <dbReference type="ARBA" id="ARBA00010838"/>
    </source>
</evidence>
<dbReference type="InterPro" id="IPR001360">
    <property type="entry name" value="Glyco_hydro_1"/>
</dbReference>
<dbReference type="FunFam" id="3.20.20.80:FF:000020">
    <property type="entry name" value="Beta-glucosidase 12"/>
    <property type="match status" value="2"/>
</dbReference>
<comment type="similarity">
    <text evidence="1">Belongs to the glycosyl hydrolase 1 family.</text>
</comment>
<dbReference type="GO" id="GO:0005975">
    <property type="term" value="P:carbohydrate metabolic process"/>
    <property type="evidence" value="ECO:0007669"/>
    <property type="project" value="InterPro"/>
</dbReference>
<comment type="caution">
    <text evidence="3">The sequence shown here is derived from an EMBL/GenBank/DDBJ whole genome shotgun (WGS) entry which is preliminary data.</text>
</comment>
<dbReference type="PANTHER" id="PTHR10353:SF154">
    <property type="entry name" value="BETA-GLUCOSIDASE 9-RELATED"/>
    <property type="match status" value="1"/>
</dbReference>
<dbReference type="InterPro" id="IPR017853">
    <property type="entry name" value="GH"/>
</dbReference>
<gene>
    <name evidence="3" type="ORF">BVC80_1765g25</name>
</gene>
<dbReference type="PROSITE" id="PS00653">
    <property type="entry name" value="GLYCOSYL_HYDROL_F1_2"/>
    <property type="match status" value="1"/>
</dbReference>
<dbReference type="EMBL" id="MVGT01001099">
    <property type="protein sequence ID" value="OVA13723.1"/>
    <property type="molecule type" value="Genomic_DNA"/>
</dbReference>
<dbReference type="SUPFAM" id="SSF51445">
    <property type="entry name" value="(Trans)glycosidases"/>
    <property type="match status" value="2"/>
</dbReference>
<dbReference type="AlphaFoldDB" id="A0A200QTF0"/>